<dbReference type="InterPro" id="IPR007588">
    <property type="entry name" value="Znf_FLYWCH"/>
</dbReference>
<keyword evidence="6" id="KW-1185">Reference proteome</keyword>
<evidence type="ECO:0000256" key="3">
    <source>
        <dbReference type="ARBA" id="ARBA00022833"/>
    </source>
</evidence>
<evidence type="ECO:0000313" key="6">
    <source>
        <dbReference type="Proteomes" id="UP000648187"/>
    </source>
</evidence>
<proteinExistence type="predicted"/>
<evidence type="ECO:0000256" key="2">
    <source>
        <dbReference type="ARBA" id="ARBA00022771"/>
    </source>
</evidence>
<feature type="domain" description="FLYWCH-type" evidence="4">
    <location>
        <begin position="236"/>
        <end position="288"/>
    </location>
</feature>
<organism evidence="5 6">
    <name type="scientific">Spodoptera exigua</name>
    <name type="common">Beet armyworm</name>
    <name type="synonym">Noctua fulgens</name>
    <dbReference type="NCBI Taxonomy" id="7107"/>
    <lineage>
        <taxon>Eukaryota</taxon>
        <taxon>Metazoa</taxon>
        <taxon>Ecdysozoa</taxon>
        <taxon>Arthropoda</taxon>
        <taxon>Hexapoda</taxon>
        <taxon>Insecta</taxon>
        <taxon>Pterygota</taxon>
        <taxon>Neoptera</taxon>
        <taxon>Endopterygota</taxon>
        <taxon>Lepidoptera</taxon>
        <taxon>Glossata</taxon>
        <taxon>Ditrysia</taxon>
        <taxon>Noctuoidea</taxon>
        <taxon>Noctuidae</taxon>
        <taxon>Amphipyrinae</taxon>
        <taxon>Spodoptera</taxon>
    </lineage>
</organism>
<protein>
    <recommendedName>
        <fullName evidence="4">FLYWCH-type domain-containing protein</fullName>
    </recommendedName>
</protein>
<accession>A0A835L6V9</accession>
<evidence type="ECO:0000313" key="5">
    <source>
        <dbReference type="EMBL" id="KAF9412008.1"/>
    </source>
</evidence>
<keyword evidence="3" id="KW-0862">Zinc</keyword>
<evidence type="ECO:0000259" key="4">
    <source>
        <dbReference type="Pfam" id="PF04500"/>
    </source>
</evidence>
<sequence length="484" mass="55618">MKSVVDYHVVPLAKGKSVIMYHSYTYSYHVKGKSLLRCSQKVSEKCRAFIKLDKYGNIMTAVTNHTHLPPICEVSDECELITLNGRKVLLYQGYTFSQHGVSPRNRYCSKKLSMKCPASLVIDAEGNVVVFKKGHNHPPPRILRVKSGMYVTCGDTRYEVITLNGKSIILYQNHTFSKQGPSFRYQSCSKRTRMNCPAKLILNADGSLKYSRTDHNHPPPNIIKTLADTYEIIKFRNSEVILYKGYTFHKSGSNAKTRYCSKRAQQCRAKIILDDDDTIVDQVSEHNHTPPICRGGTLLLILSPSRKILRLQITARSLCENGVSQGEYHVLENYKNKVILYEGFTFAKRGGECFTYYCSQKDSKNCKAKLKLNKDGTLQWKVSKHCKAKLKLKAEGSLRWVYNIHSHPSEYEIIKMHNTNLILYDGYTFSHRGSSYYRNYYCSQKISKKCKAKLKIAKDGTLEWVYNMHTHDRPMINRKDVKKP</sequence>
<evidence type="ECO:0000256" key="1">
    <source>
        <dbReference type="ARBA" id="ARBA00022723"/>
    </source>
</evidence>
<gene>
    <name evidence="5" type="ORF">HW555_009363</name>
</gene>
<dbReference type="EMBL" id="JACKWZ010000206">
    <property type="protein sequence ID" value="KAF9412008.1"/>
    <property type="molecule type" value="Genomic_DNA"/>
</dbReference>
<comment type="caution">
    <text evidence="5">The sequence shown here is derived from an EMBL/GenBank/DDBJ whole genome shotgun (WGS) entry which is preliminary data.</text>
</comment>
<reference evidence="5" key="1">
    <citation type="submission" date="2020-08" db="EMBL/GenBank/DDBJ databases">
        <title>Spodoptera exigua strain:BAW_Kor-Di-RS1 Genome sequencing and assembly.</title>
        <authorList>
            <person name="Kim J."/>
            <person name="Nam H.Y."/>
            <person name="Kwon M."/>
            <person name="Choi J.H."/>
            <person name="Cho S.R."/>
            <person name="Kim G.-H."/>
        </authorList>
    </citation>
    <scope>NUCLEOTIDE SEQUENCE</scope>
    <source>
        <strain evidence="5">BAW_Kor-Di-RS1</strain>
        <tissue evidence="5">Whole-body</tissue>
    </source>
</reference>
<feature type="domain" description="FLYWCH-type" evidence="4">
    <location>
        <begin position="83"/>
        <end position="137"/>
    </location>
</feature>
<keyword evidence="1" id="KW-0479">Metal-binding</keyword>
<dbReference type="AlphaFoldDB" id="A0A835L6V9"/>
<keyword evidence="2" id="KW-0863">Zinc-finger</keyword>
<dbReference type="GO" id="GO:0008270">
    <property type="term" value="F:zinc ion binding"/>
    <property type="evidence" value="ECO:0007669"/>
    <property type="project" value="UniProtKB-KW"/>
</dbReference>
<dbReference type="Gene3D" id="2.20.25.240">
    <property type="match status" value="5"/>
</dbReference>
<dbReference type="Proteomes" id="UP000648187">
    <property type="component" value="Unassembled WGS sequence"/>
</dbReference>
<dbReference type="Pfam" id="PF04500">
    <property type="entry name" value="FLYWCH"/>
    <property type="match status" value="2"/>
</dbReference>
<name>A0A835L6V9_SPOEX</name>